<comment type="caution">
    <text evidence="8">Lacks conserved residue(s) required for the propagation of feature annotation.</text>
</comment>
<feature type="binding site" evidence="8">
    <location>
        <position position="118"/>
    </location>
    <ligand>
        <name>Zn(2+)</name>
        <dbReference type="ChEBI" id="CHEBI:29105"/>
        <note>catalytic</note>
    </ligand>
</feature>
<keyword evidence="2 8" id="KW-0479">Metal-binding</keyword>
<accession>A0A8X7X285</accession>
<reference evidence="11 12" key="1">
    <citation type="journal article" date="2021" name="Cell">
        <title>Tracing the genetic footprints of vertebrate landing in non-teleost ray-finned fishes.</title>
        <authorList>
            <person name="Bi X."/>
            <person name="Wang K."/>
            <person name="Yang L."/>
            <person name="Pan H."/>
            <person name="Jiang H."/>
            <person name="Wei Q."/>
            <person name="Fang M."/>
            <person name="Yu H."/>
            <person name="Zhu C."/>
            <person name="Cai Y."/>
            <person name="He Y."/>
            <person name="Gan X."/>
            <person name="Zeng H."/>
            <person name="Yu D."/>
            <person name="Zhu Y."/>
            <person name="Jiang H."/>
            <person name="Qiu Q."/>
            <person name="Yang H."/>
            <person name="Zhang Y.E."/>
            <person name="Wang W."/>
            <person name="Zhu M."/>
            <person name="He S."/>
            <person name="Zhang G."/>
        </authorList>
    </citation>
    <scope>NUCLEOTIDE SEQUENCE [LARGE SCALE GENOMIC DNA]</scope>
    <source>
        <strain evidence="11">Bchr_013</strain>
    </source>
</reference>
<dbReference type="InterPro" id="IPR024079">
    <property type="entry name" value="MetalloPept_cat_dom_sf"/>
</dbReference>
<feature type="non-terminal residue" evidence="11">
    <location>
        <position position="1"/>
    </location>
</feature>
<evidence type="ECO:0000256" key="9">
    <source>
        <dbReference type="RuleBase" id="RU361183"/>
    </source>
</evidence>
<dbReference type="SMART" id="SM00235">
    <property type="entry name" value="ZnMc"/>
    <property type="match status" value="1"/>
</dbReference>
<dbReference type="GO" id="GO:0006508">
    <property type="term" value="P:proteolysis"/>
    <property type="evidence" value="ECO:0007669"/>
    <property type="project" value="UniProtKB-KW"/>
</dbReference>
<dbReference type="Gene3D" id="3.40.390.10">
    <property type="entry name" value="Collagenase (Catalytic Domain)"/>
    <property type="match status" value="1"/>
</dbReference>
<dbReference type="InterPro" id="IPR006026">
    <property type="entry name" value="Peptidase_Metallo"/>
</dbReference>
<feature type="non-terminal residue" evidence="11">
    <location>
        <position position="284"/>
    </location>
</feature>
<keyword evidence="1 8" id="KW-0645">Protease</keyword>
<comment type="cofactor">
    <cofactor evidence="8 9">
        <name>Zn(2+)</name>
        <dbReference type="ChEBI" id="CHEBI:29105"/>
    </cofactor>
    <text evidence="8 9">Binds 1 zinc ion per subunit.</text>
</comment>
<feature type="binding site" evidence="8">
    <location>
        <position position="124"/>
    </location>
    <ligand>
        <name>Zn(2+)</name>
        <dbReference type="ChEBI" id="CHEBI:29105"/>
        <note>catalytic</note>
    </ligand>
</feature>
<evidence type="ECO:0000256" key="3">
    <source>
        <dbReference type="ARBA" id="ARBA00022729"/>
    </source>
</evidence>
<evidence type="ECO:0000256" key="2">
    <source>
        <dbReference type="ARBA" id="ARBA00022723"/>
    </source>
</evidence>
<dbReference type="InterPro" id="IPR001506">
    <property type="entry name" value="Peptidase_M12A"/>
</dbReference>
<dbReference type="InterPro" id="IPR034039">
    <property type="entry name" value="ZnMP_hatching_enz"/>
</dbReference>
<gene>
    <name evidence="11" type="primary">Hcea</name>
    <name evidence="11" type="ORF">GTO96_0019276</name>
</gene>
<name>A0A8X7X285_POLSE</name>
<dbReference type="Proteomes" id="UP000886611">
    <property type="component" value="Unassembled WGS sequence"/>
</dbReference>
<feature type="active site" evidence="8">
    <location>
        <position position="115"/>
    </location>
</feature>
<organism evidence="11 12">
    <name type="scientific">Polypterus senegalus</name>
    <name type="common">Senegal bichir</name>
    <dbReference type="NCBI Taxonomy" id="55291"/>
    <lineage>
        <taxon>Eukaryota</taxon>
        <taxon>Metazoa</taxon>
        <taxon>Chordata</taxon>
        <taxon>Craniata</taxon>
        <taxon>Vertebrata</taxon>
        <taxon>Euteleostomi</taxon>
        <taxon>Actinopterygii</taxon>
        <taxon>Polypteriformes</taxon>
        <taxon>Polypteridae</taxon>
        <taxon>Polypterus</taxon>
    </lineage>
</organism>
<keyword evidence="7" id="KW-1015">Disulfide bond</keyword>
<evidence type="ECO:0000256" key="7">
    <source>
        <dbReference type="ARBA" id="ARBA00023157"/>
    </source>
</evidence>
<dbReference type="SUPFAM" id="SSF55486">
    <property type="entry name" value="Metalloproteases ('zincins'), catalytic domain"/>
    <property type="match status" value="1"/>
</dbReference>
<evidence type="ECO:0000259" key="10">
    <source>
        <dbReference type="PROSITE" id="PS51864"/>
    </source>
</evidence>
<keyword evidence="12" id="KW-1185">Reference proteome</keyword>
<dbReference type="PANTHER" id="PTHR10127">
    <property type="entry name" value="DISCOIDIN, CUB, EGF, LAMININ , AND ZINC METALLOPROTEASE DOMAIN CONTAINING"/>
    <property type="match status" value="1"/>
</dbReference>
<evidence type="ECO:0000256" key="4">
    <source>
        <dbReference type="ARBA" id="ARBA00022801"/>
    </source>
</evidence>
<evidence type="ECO:0000256" key="5">
    <source>
        <dbReference type="ARBA" id="ARBA00022833"/>
    </source>
</evidence>
<comment type="caution">
    <text evidence="11">The sequence shown here is derived from an EMBL/GenBank/DDBJ whole genome shotgun (WGS) entry which is preliminary data.</text>
</comment>
<sequence length="284" mass="31624">GPTFMQGDIAISSKRSAIACPGNTCLWPKSVDGHVYIPYILSPQYNDFDRIIIETGMQDISTGTCVRFVPRTHEANYLDIQPKFGCWSYLGLNGGAQQLSLQTPGCMWSGVASHELMHALGFVHEQSRSDRDEYVTIMWENILKDREHNFDKYETNNLNAPYDYGSIMHYGKYAFSEDGAPTIIPKPDPNILIGQRDGPSTTDLMKINRLYDCGQAGPQQSLCLHYLRAPIHNPHAALQASIMRLSRCDADHQCTGDTLPIADSPSLCCPSQFPSPPWVLLALT</sequence>
<dbReference type="PRINTS" id="PR00480">
    <property type="entry name" value="ASTACIN"/>
</dbReference>
<evidence type="ECO:0000256" key="1">
    <source>
        <dbReference type="ARBA" id="ARBA00022670"/>
    </source>
</evidence>
<feature type="binding site" evidence="8">
    <location>
        <position position="114"/>
    </location>
    <ligand>
        <name>Zn(2+)</name>
        <dbReference type="ChEBI" id="CHEBI:29105"/>
        <note>catalytic</note>
    </ligand>
</feature>
<dbReference type="GO" id="GO:0008270">
    <property type="term" value="F:zinc ion binding"/>
    <property type="evidence" value="ECO:0007669"/>
    <property type="project" value="UniProtKB-UniRule"/>
</dbReference>
<dbReference type="CDD" id="cd04283">
    <property type="entry name" value="ZnMc_hatching_enzyme"/>
    <property type="match status" value="1"/>
</dbReference>
<protein>
    <recommendedName>
        <fullName evidence="9">Metalloendopeptidase</fullName>
        <ecNumber evidence="9">3.4.24.-</ecNumber>
    </recommendedName>
</protein>
<dbReference type="EMBL" id="JAATIS010005477">
    <property type="protein sequence ID" value="KAG2459604.1"/>
    <property type="molecule type" value="Genomic_DNA"/>
</dbReference>
<evidence type="ECO:0000256" key="8">
    <source>
        <dbReference type="PROSITE-ProRule" id="PRU01211"/>
    </source>
</evidence>
<dbReference type="EC" id="3.4.24.-" evidence="9"/>
<dbReference type="GO" id="GO:0004222">
    <property type="term" value="F:metalloendopeptidase activity"/>
    <property type="evidence" value="ECO:0007669"/>
    <property type="project" value="UniProtKB-UniRule"/>
</dbReference>
<keyword evidence="3" id="KW-0732">Signal</keyword>
<evidence type="ECO:0000313" key="12">
    <source>
        <dbReference type="Proteomes" id="UP000886611"/>
    </source>
</evidence>
<keyword evidence="6 8" id="KW-0482">Metalloprotease</keyword>
<dbReference type="PROSITE" id="PS51864">
    <property type="entry name" value="ASTACIN"/>
    <property type="match status" value="1"/>
</dbReference>
<keyword evidence="4 8" id="KW-0378">Hydrolase</keyword>
<dbReference type="PANTHER" id="PTHR10127:SF838">
    <property type="entry name" value="METALLOENDOPEPTIDASE"/>
    <property type="match status" value="1"/>
</dbReference>
<evidence type="ECO:0000256" key="6">
    <source>
        <dbReference type="ARBA" id="ARBA00023049"/>
    </source>
</evidence>
<keyword evidence="5 8" id="KW-0862">Zinc</keyword>
<dbReference type="FunFam" id="3.40.390.10:FF:000038">
    <property type="entry name" value="Metalloendopeptidase"/>
    <property type="match status" value="1"/>
</dbReference>
<evidence type="ECO:0000313" key="11">
    <source>
        <dbReference type="EMBL" id="KAG2459604.1"/>
    </source>
</evidence>
<feature type="domain" description="Peptidase M12A" evidence="10">
    <location>
        <begin position="16"/>
        <end position="214"/>
    </location>
</feature>
<proteinExistence type="predicted"/>
<dbReference type="AlphaFoldDB" id="A0A8X7X285"/>
<dbReference type="Pfam" id="PF01400">
    <property type="entry name" value="Astacin"/>
    <property type="match status" value="1"/>
</dbReference>